<keyword evidence="1" id="KW-0732">Signal</keyword>
<reference evidence="2" key="1">
    <citation type="journal article" date="2016" name="Front. Microbiol.">
        <title>Genome Sequence of the Piezophilic, Mesophilic Sulfate-Reducing Bacterium Desulfovibrio indicus J2T.</title>
        <authorList>
            <person name="Cao J."/>
            <person name="Maignien L."/>
            <person name="Shao Z."/>
            <person name="Alain K."/>
            <person name="Jebbar M."/>
        </authorList>
    </citation>
    <scope>NUCLEOTIDE SEQUENCE</scope>
    <source>
        <strain evidence="2">JCM 32048</strain>
    </source>
</reference>
<organism evidence="2 3">
    <name type="scientific">Methylobacterium frigidaeris</name>
    <dbReference type="NCBI Taxonomy" id="2038277"/>
    <lineage>
        <taxon>Bacteria</taxon>
        <taxon>Pseudomonadati</taxon>
        <taxon>Pseudomonadota</taxon>
        <taxon>Alphaproteobacteria</taxon>
        <taxon>Hyphomicrobiales</taxon>
        <taxon>Methylobacteriaceae</taxon>
        <taxon>Methylobacterium</taxon>
    </lineage>
</organism>
<reference evidence="2" key="2">
    <citation type="submission" date="2021-08" db="EMBL/GenBank/DDBJ databases">
        <authorList>
            <person name="Tani A."/>
            <person name="Ola A."/>
            <person name="Ogura Y."/>
            <person name="Katsura K."/>
            <person name="Hayashi T."/>
        </authorList>
    </citation>
    <scope>NUCLEOTIDE SEQUENCE</scope>
    <source>
        <strain evidence="2">JCM 32048</strain>
    </source>
</reference>
<keyword evidence="3" id="KW-1185">Reference proteome</keyword>
<dbReference type="AlphaFoldDB" id="A0AA37HHA1"/>
<feature type="chain" id="PRO_5041321689" evidence="1">
    <location>
        <begin position="19"/>
        <end position="121"/>
    </location>
</feature>
<gene>
    <name evidence="2" type="ORF">MPEAHAMD_5985</name>
</gene>
<evidence type="ECO:0000313" key="2">
    <source>
        <dbReference type="EMBL" id="GJD65789.1"/>
    </source>
</evidence>
<dbReference type="EMBL" id="BPQJ01000047">
    <property type="protein sequence ID" value="GJD65789.1"/>
    <property type="molecule type" value="Genomic_DNA"/>
</dbReference>
<evidence type="ECO:0000256" key="1">
    <source>
        <dbReference type="SAM" id="SignalP"/>
    </source>
</evidence>
<dbReference type="RefSeq" id="WP_238193146.1">
    <property type="nucleotide sequence ID" value="NZ_BPQJ01000047.1"/>
</dbReference>
<accession>A0AA37HHA1</accession>
<evidence type="ECO:0000313" key="3">
    <source>
        <dbReference type="Proteomes" id="UP001055286"/>
    </source>
</evidence>
<proteinExistence type="predicted"/>
<name>A0AA37HHA1_9HYPH</name>
<protein>
    <submittedName>
        <fullName evidence="2">Uncharacterized protein</fullName>
    </submittedName>
</protein>
<feature type="signal peptide" evidence="1">
    <location>
        <begin position="1"/>
        <end position="18"/>
    </location>
</feature>
<comment type="caution">
    <text evidence="2">The sequence shown here is derived from an EMBL/GenBank/DDBJ whole genome shotgun (WGS) entry which is preliminary data.</text>
</comment>
<dbReference type="Proteomes" id="UP001055286">
    <property type="component" value="Unassembled WGS sequence"/>
</dbReference>
<sequence>MRVILLAVALVAAGPAVAGVMEQPRWSAGTVQRRGPVTVTTGLDFERTGPGEWRVRAWCETRDGRTGRWTARTGSGVAVRSAGMVMIEAGSLGRMVLFPDGDLASNSPACASGAAVLGTGD</sequence>